<name>A0ABW6SLV1_9ACTN</name>
<evidence type="ECO:0000313" key="2">
    <source>
        <dbReference type="Proteomes" id="UP001602013"/>
    </source>
</evidence>
<protein>
    <submittedName>
        <fullName evidence="1">Uncharacterized protein</fullName>
    </submittedName>
</protein>
<keyword evidence="2" id="KW-1185">Reference proteome</keyword>
<proteinExistence type="predicted"/>
<gene>
    <name evidence="1" type="ORF">ACFYXI_06095</name>
</gene>
<accession>A0ABW6SLV1</accession>
<evidence type="ECO:0000313" key="1">
    <source>
        <dbReference type="EMBL" id="MFF3665147.1"/>
    </source>
</evidence>
<dbReference type="EMBL" id="JBIASD010000003">
    <property type="protein sequence ID" value="MFF3665147.1"/>
    <property type="molecule type" value="Genomic_DNA"/>
</dbReference>
<dbReference type="Proteomes" id="UP001602013">
    <property type="component" value="Unassembled WGS sequence"/>
</dbReference>
<comment type="caution">
    <text evidence="1">The sequence shown here is derived from an EMBL/GenBank/DDBJ whole genome shotgun (WGS) entry which is preliminary data.</text>
</comment>
<organism evidence="1 2">
    <name type="scientific">Microtetraspora malaysiensis</name>
    <dbReference type="NCBI Taxonomy" id="161358"/>
    <lineage>
        <taxon>Bacteria</taxon>
        <taxon>Bacillati</taxon>
        <taxon>Actinomycetota</taxon>
        <taxon>Actinomycetes</taxon>
        <taxon>Streptosporangiales</taxon>
        <taxon>Streptosporangiaceae</taxon>
        <taxon>Microtetraspora</taxon>
    </lineage>
</organism>
<reference evidence="1 2" key="1">
    <citation type="submission" date="2024-10" db="EMBL/GenBank/DDBJ databases">
        <title>The Natural Products Discovery Center: Release of the First 8490 Sequenced Strains for Exploring Actinobacteria Biosynthetic Diversity.</title>
        <authorList>
            <person name="Kalkreuter E."/>
            <person name="Kautsar S.A."/>
            <person name="Yang D."/>
            <person name="Bader C.D."/>
            <person name="Teijaro C.N."/>
            <person name="Fluegel L."/>
            <person name="Davis C.M."/>
            <person name="Simpson J.R."/>
            <person name="Lauterbach L."/>
            <person name="Steele A.D."/>
            <person name="Gui C."/>
            <person name="Meng S."/>
            <person name="Li G."/>
            <person name="Viehrig K."/>
            <person name="Ye F."/>
            <person name="Su P."/>
            <person name="Kiefer A.F."/>
            <person name="Nichols A."/>
            <person name="Cepeda A.J."/>
            <person name="Yan W."/>
            <person name="Fan B."/>
            <person name="Jiang Y."/>
            <person name="Adhikari A."/>
            <person name="Zheng C.-J."/>
            <person name="Schuster L."/>
            <person name="Cowan T.M."/>
            <person name="Smanski M.J."/>
            <person name="Chevrette M.G."/>
            <person name="De Carvalho L.P.S."/>
            <person name="Shen B."/>
        </authorList>
    </citation>
    <scope>NUCLEOTIDE SEQUENCE [LARGE SCALE GENOMIC DNA]</scope>
    <source>
        <strain evidence="1 2">NPDC002173</strain>
    </source>
</reference>
<dbReference type="RefSeq" id="WP_387409159.1">
    <property type="nucleotide sequence ID" value="NZ_JBIASD010000003.1"/>
</dbReference>
<sequence length="89" mass="9461">MPAAPLRHALDATATHRGLVLGPLSAVIGDLATSRQLPYSAWRAKQGVDGAGYPKDFTAVVQGVTDFADPLLDAASPVSRWDRSSRTWS</sequence>